<evidence type="ECO:0000256" key="7">
    <source>
        <dbReference type="ARBA" id="ARBA00022801"/>
    </source>
</evidence>
<evidence type="ECO:0000256" key="3">
    <source>
        <dbReference type="ARBA" id="ARBA00022475"/>
    </source>
</evidence>
<keyword evidence="5 12" id="KW-0812">Transmembrane</keyword>
<organism evidence="14">
    <name type="scientific">marine sediment metagenome</name>
    <dbReference type="NCBI Taxonomy" id="412755"/>
    <lineage>
        <taxon>unclassified sequences</taxon>
        <taxon>metagenomes</taxon>
        <taxon>ecological metagenomes</taxon>
    </lineage>
</organism>
<evidence type="ECO:0000256" key="9">
    <source>
        <dbReference type="ARBA" id="ARBA00022989"/>
    </source>
</evidence>
<keyword evidence="4" id="KW-0645">Protease</keyword>
<evidence type="ECO:0000256" key="8">
    <source>
        <dbReference type="ARBA" id="ARBA00022833"/>
    </source>
</evidence>
<evidence type="ECO:0000256" key="12">
    <source>
        <dbReference type="SAM" id="Phobius"/>
    </source>
</evidence>
<comment type="caution">
    <text evidence="14">The sequence shown here is derived from an EMBL/GenBank/DDBJ whole genome shotgun (WGS) entry which is preliminary data.</text>
</comment>
<evidence type="ECO:0000256" key="5">
    <source>
        <dbReference type="ARBA" id="ARBA00022692"/>
    </source>
</evidence>
<evidence type="ECO:0000256" key="1">
    <source>
        <dbReference type="ARBA" id="ARBA00001947"/>
    </source>
</evidence>
<keyword evidence="9 12" id="KW-1133">Transmembrane helix</keyword>
<keyword evidence="10" id="KW-0482">Metalloprotease</keyword>
<dbReference type="InterPro" id="IPR001915">
    <property type="entry name" value="Peptidase_M48"/>
</dbReference>
<evidence type="ECO:0000256" key="11">
    <source>
        <dbReference type="ARBA" id="ARBA00023136"/>
    </source>
</evidence>
<evidence type="ECO:0000256" key="6">
    <source>
        <dbReference type="ARBA" id="ARBA00022723"/>
    </source>
</evidence>
<dbReference type="GO" id="GO:0046872">
    <property type="term" value="F:metal ion binding"/>
    <property type="evidence" value="ECO:0007669"/>
    <property type="project" value="UniProtKB-KW"/>
</dbReference>
<reference evidence="14" key="1">
    <citation type="journal article" date="2014" name="Front. Microbiol.">
        <title>High frequency of phylogenetically diverse reductive dehalogenase-homologous genes in deep subseafloor sedimentary metagenomes.</title>
        <authorList>
            <person name="Kawai M."/>
            <person name="Futagami T."/>
            <person name="Toyoda A."/>
            <person name="Takaki Y."/>
            <person name="Nishi S."/>
            <person name="Hori S."/>
            <person name="Arai W."/>
            <person name="Tsubouchi T."/>
            <person name="Morono Y."/>
            <person name="Uchiyama I."/>
            <person name="Ito T."/>
            <person name="Fujiyama A."/>
            <person name="Inagaki F."/>
            <person name="Takami H."/>
        </authorList>
    </citation>
    <scope>NUCLEOTIDE SEQUENCE</scope>
    <source>
        <strain evidence="14">Expedition CK06-06</strain>
    </source>
</reference>
<dbReference type="EMBL" id="BARV01014045">
    <property type="protein sequence ID" value="GAI28772.1"/>
    <property type="molecule type" value="Genomic_DNA"/>
</dbReference>
<keyword evidence="11 12" id="KW-0472">Membrane</keyword>
<dbReference type="GO" id="GO:0005886">
    <property type="term" value="C:plasma membrane"/>
    <property type="evidence" value="ECO:0007669"/>
    <property type="project" value="UniProtKB-SubCell"/>
</dbReference>
<dbReference type="PANTHER" id="PTHR43221">
    <property type="entry name" value="PROTEASE HTPX"/>
    <property type="match status" value="1"/>
</dbReference>
<evidence type="ECO:0000256" key="4">
    <source>
        <dbReference type="ARBA" id="ARBA00022670"/>
    </source>
</evidence>
<feature type="non-terminal residue" evidence="14">
    <location>
        <position position="57"/>
    </location>
</feature>
<evidence type="ECO:0000256" key="10">
    <source>
        <dbReference type="ARBA" id="ARBA00023049"/>
    </source>
</evidence>
<dbReference type="AlphaFoldDB" id="X1MAU5"/>
<evidence type="ECO:0000256" key="2">
    <source>
        <dbReference type="ARBA" id="ARBA00004651"/>
    </source>
</evidence>
<keyword evidence="7" id="KW-0378">Hydrolase</keyword>
<dbReference type="InterPro" id="IPR050083">
    <property type="entry name" value="HtpX_protease"/>
</dbReference>
<evidence type="ECO:0000259" key="13">
    <source>
        <dbReference type="Pfam" id="PF01435"/>
    </source>
</evidence>
<keyword evidence="3" id="KW-1003">Cell membrane</keyword>
<accession>X1MAU5</accession>
<sequence>MELEGVIAHELSHIKNYDIRYATLVVVLVGTVVLLSDWMRRSFFYRSRRTKKVSGSG</sequence>
<keyword evidence="8" id="KW-0862">Zinc</keyword>
<evidence type="ECO:0000313" key="14">
    <source>
        <dbReference type="EMBL" id="GAI28772.1"/>
    </source>
</evidence>
<comment type="cofactor">
    <cofactor evidence="1">
        <name>Zn(2+)</name>
        <dbReference type="ChEBI" id="CHEBI:29105"/>
    </cofactor>
</comment>
<protein>
    <recommendedName>
        <fullName evidence="13">Peptidase M48 domain-containing protein</fullName>
    </recommendedName>
</protein>
<dbReference type="GO" id="GO:0006508">
    <property type="term" value="P:proteolysis"/>
    <property type="evidence" value="ECO:0007669"/>
    <property type="project" value="UniProtKB-KW"/>
</dbReference>
<dbReference type="Gene3D" id="3.30.2010.10">
    <property type="entry name" value="Metalloproteases ('zincins'), catalytic domain"/>
    <property type="match status" value="1"/>
</dbReference>
<dbReference type="GO" id="GO:0004222">
    <property type="term" value="F:metalloendopeptidase activity"/>
    <property type="evidence" value="ECO:0007669"/>
    <property type="project" value="InterPro"/>
</dbReference>
<name>X1MAU5_9ZZZZ</name>
<dbReference type="Pfam" id="PF01435">
    <property type="entry name" value="Peptidase_M48"/>
    <property type="match status" value="1"/>
</dbReference>
<gene>
    <name evidence="14" type="ORF">S06H3_24878</name>
</gene>
<comment type="subcellular location">
    <subcellularLocation>
        <location evidence="2">Cell membrane</location>
        <topology evidence="2">Multi-pass membrane protein</topology>
    </subcellularLocation>
</comment>
<keyword evidence="6" id="KW-0479">Metal-binding</keyword>
<feature type="transmembrane region" description="Helical" evidence="12">
    <location>
        <begin position="19"/>
        <end position="39"/>
    </location>
</feature>
<feature type="domain" description="Peptidase M48" evidence="13">
    <location>
        <begin position="2"/>
        <end position="34"/>
    </location>
</feature>
<proteinExistence type="predicted"/>
<dbReference type="PANTHER" id="PTHR43221:SF1">
    <property type="entry name" value="PROTEASE HTPX"/>
    <property type="match status" value="1"/>
</dbReference>